<gene>
    <name evidence="2" type="ORF">A9C11_33430</name>
</gene>
<geneLocation type="plasmid" evidence="3">
    <name>prbl16</name>
</geneLocation>
<dbReference type="AlphaFoldDB" id="A0A1A9KMX3"/>
<feature type="transmembrane region" description="Helical" evidence="1">
    <location>
        <begin position="7"/>
        <end position="26"/>
    </location>
</feature>
<evidence type="ECO:0000313" key="3">
    <source>
        <dbReference type="Proteomes" id="UP000077748"/>
    </source>
</evidence>
<accession>A0A1A9KMX3</accession>
<keyword evidence="2" id="KW-0614">Plasmid</keyword>
<proteinExistence type="predicted"/>
<keyword evidence="1" id="KW-0812">Transmembrane</keyword>
<dbReference type="EMBL" id="CP015879">
    <property type="protein sequence ID" value="ANI18957.1"/>
    <property type="molecule type" value="Genomic_DNA"/>
</dbReference>
<dbReference type="Proteomes" id="UP000077748">
    <property type="component" value="Plasmid pRBL16"/>
</dbReference>
<feature type="transmembrane region" description="Helical" evidence="1">
    <location>
        <begin position="38"/>
        <end position="59"/>
    </location>
</feature>
<sequence length="80" mass="8807">MITESFLRVAFMAMTLFVVACALTTTLMFGEGTTLNPIAWFCIGSLWMAFTLFALLVAWATHLHRAHRKGHPAPDLAPAV</sequence>
<protein>
    <submittedName>
        <fullName evidence="2">Uncharacterized protein</fullName>
    </submittedName>
</protein>
<evidence type="ECO:0000313" key="2">
    <source>
        <dbReference type="EMBL" id="ANI18957.1"/>
    </source>
</evidence>
<keyword evidence="1" id="KW-0472">Membrane</keyword>
<name>A0A1A9KMX3_9PSED</name>
<evidence type="ECO:0000256" key="1">
    <source>
        <dbReference type="SAM" id="Phobius"/>
    </source>
</evidence>
<organism evidence="2 3">
    <name type="scientific">Pseudomonas citronellolis</name>
    <dbReference type="NCBI Taxonomy" id="53408"/>
    <lineage>
        <taxon>Bacteria</taxon>
        <taxon>Pseudomonadati</taxon>
        <taxon>Pseudomonadota</taxon>
        <taxon>Gammaproteobacteria</taxon>
        <taxon>Pseudomonadales</taxon>
        <taxon>Pseudomonadaceae</taxon>
        <taxon>Pseudomonas</taxon>
    </lineage>
</organism>
<dbReference type="GeneID" id="93445026"/>
<dbReference type="RefSeq" id="WP_010792703.1">
    <property type="nucleotide sequence ID" value="NZ_CP015879.1"/>
</dbReference>
<keyword evidence="1" id="KW-1133">Transmembrane helix</keyword>
<reference evidence="2 3" key="1">
    <citation type="submission" date="2016-05" db="EMBL/GenBank/DDBJ databases">
        <title>Genome Sequence of Pseudomonas citronellolis Strain SJTE-3, an Estrogens and Persistent Organic Pollutants degradation strain.</title>
        <authorList>
            <person name="Liang R."/>
        </authorList>
    </citation>
    <scope>NUCLEOTIDE SEQUENCE [LARGE SCALE GENOMIC DNA]</scope>
    <source>
        <strain evidence="2 3">SJTE-3</strain>
        <plasmid evidence="3">Plasmid prbl16</plasmid>
    </source>
</reference>